<name>A0AAW3WGS0_CLOBE</name>
<sequence length="148" mass="17540">MKNIVEETKNIAGYYNYEKTLISSSHAHMVLANALMKMINKTECFIFLNTDNLIISTKEEMTKLDDEKTYSPWIYLEINTINLIGGTLPKRYKKIEKNTEHFINESVKSKFLADIHKLKYADNNVLIDWKYRCEQNKKSHRLDLLYRL</sequence>
<organism evidence="1 2">
    <name type="scientific">Clostridium beijerinckii</name>
    <name type="common">Clostridium MP</name>
    <dbReference type="NCBI Taxonomy" id="1520"/>
    <lineage>
        <taxon>Bacteria</taxon>
        <taxon>Bacillati</taxon>
        <taxon>Bacillota</taxon>
        <taxon>Clostridia</taxon>
        <taxon>Eubacteriales</taxon>
        <taxon>Clostridiaceae</taxon>
        <taxon>Clostridium</taxon>
    </lineage>
</organism>
<gene>
    <name evidence="1" type="ORF">HGI39_23570</name>
</gene>
<dbReference type="Proteomes" id="UP001194098">
    <property type="component" value="Unassembled WGS sequence"/>
</dbReference>
<evidence type="ECO:0000313" key="2">
    <source>
        <dbReference type="Proteomes" id="UP001194098"/>
    </source>
</evidence>
<evidence type="ECO:0000313" key="1">
    <source>
        <dbReference type="EMBL" id="MBC2477618.1"/>
    </source>
</evidence>
<protein>
    <submittedName>
        <fullName evidence="1">Uncharacterized protein</fullName>
    </submittedName>
</protein>
<dbReference type="RefSeq" id="WP_077868860.1">
    <property type="nucleotide sequence ID" value="NZ_BKAK01000026.1"/>
</dbReference>
<dbReference type="GeneID" id="66345218"/>
<reference evidence="1" key="1">
    <citation type="submission" date="2020-04" db="EMBL/GenBank/DDBJ databases">
        <authorList>
            <person name="Brown S."/>
        </authorList>
    </citation>
    <scope>NUCLEOTIDE SEQUENCE</scope>
    <source>
        <strain evidence="1">DJ015</strain>
    </source>
</reference>
<reference evidence="1" key="2">
    <citation type="journal article" date="2022" name="Nat. Biotechnol.">
        <title>Carbon-negative production of acetone and isopropanol by gas fermentation at industrial pilot scale.</title>
        <authorList>
            <person name="Liew F.E."/>
            <person name="Nogle R."/>
            <person name="Abdalla T."/>
            <person name="Rasor B.J."/>
            <person name="Canter C."/>
            <person name="Jensen R.O."/>
            <person name="Wang L."/>
            <person name="Strutz J."/>
            <person name="Chirania P."/>
            <person name="De Tissera S."/>
            <person name="Mueller A.P."/>
            <person name="Ruan Z."/>
            <person name="Gao A."/>
            <person name="Tran L."/>
            <person name="Engle N.L."/>
            <person name="Bromley J.C."/>
            <person name="Daniell J."/>
            <person name="Conrado R."/>
            <person name="Tschaplinski T.J."/>
            <person name="Giannone R.J."/>
            <person name="Hettich R.L."/>
            <person name="Karim A.S."/>
            <person name="Simpson S.D."/>
            <person name="Brown S.D."/>
            <person name="Leang C."/>
            <person name="Jewett M.C."/>
            <person name="Kopke M."/>
        </authorList>
    </citation>
    <scope>NUCLEOTIDE SEQUENCE</scope>
    <source>
        <strain evidence="1">DJ015</strain>
    </source>
</reference>
<proteinExistence type="predicted"/>
<dbReference type="EMBL" id="JABAGV010000106">
    <property type="protein sequence ID" value="MBC2477618.1"/>
    <property type="molecule type" value="Genomic_DNA"/>
</dbReference>
<accession>A0AAW3WGS0</accession>
<comment type="caution">
    <text evidence="1">The sequence shown here is derived from an EMBL/GenBank/DDBJ whole genome shotgun (WGS) entry which is preliminary data.</text>
</comment>
<dbReference type="AlphaFoldDB" id="A0AAW3WGS0"/>